<reference evidence="2 3" key="1">
    <citation type="submission" date="2019-07" db="EMBL/GenBank/DDBJ databases">
        <title>Annotation for the trematode Paragonimus westermani.</title>
        <authorList>
            <person name="Choi Y.-J."/>
        </authorList>
    </citation>
    <scope>NUCLEOTIDE SEQUENCE [LARGE SCALE GENOMIC DNA]</scope>
    <source>
        <strain evidence="2">180907_Pwestermani</strain>
    </source>
</reference>
<evidence type="ECO:0000256" key="1">
    <source>
        <dbReference type="SAM" id="MobiDB-lite"/>
    </source>
</evidence>
<evidence type="ECO:0000313" key="2">
    <source>
        <dbReference type="EMBL" id="KAF8566073.1"/>
    </source>
</evidence>
<comment type="caution">
    <text evidence="2">The sequence shown here is derived from an EMBL/GenBank/DDBJ whole genome shotgun (WGS) entry which is preliminary data.</text>
</comment>
<gene>
    <name evidence="2" type="ORF">P879_07885</name>
</gene>
<protein>
    <submittedName>
        <fullName evidence="2">Uncharacterized protein</fullName>
    </submittedName>
</protein>
<feature type="region of interest" description="Disordered" evidence="1">
    <location>
        <begin position="46"/>
        <end position="94"/>
    </location>
</feature>
<dbReference type="Proteomes" id="UP000699462">
    <property type="component" value="Unassembled WGS sequence"/>
</dbReference>
<dbReference type="OrthoDB" id="6267558at2759"/>
<sequence>MHIYPYSSLRDIVHYRCLKRRLESMEMPVLRSSYVLRSRAVDNRFAPKPEATATTHRTKRNHTKNKKAVRKSTSEAENKREHQAGPPSYLEKSHSRSPFTWECLVYNDWMSENTNCSLASASSSPLIQFRDSVNSEYFGSSTQCSQCSYCEEMNCYVENSCWTGMDWECASHTSGANTGSYYSSGFSLIYYISIDEDVRERQTEPWTTSEDLKYQQLSPVPHWKQRPMSAPPFAIQEWRF</sequence>
<organism evidence="2 3">
    <name type="scientific">Paragonimus westermani</name>
    <dbReference type="NCBI Taxonomy" id="34504"/>
    <lineage>
        <taxon>Eukaryota</taxon>
        <taxon>Metazoa</taxon>
        <taxon>Spiralia</taxon>
        <taxon>Lophotrochozoa</taxon>
        <taxon>Platyhelminthes</taxon>
        <taxon>Trematoda</taxon>
        <taxon>Digenea</taxon>
        <taxon>Plagiorchiida</taxon>
        <taxon>Troglotremata</taxon>
        <taxon>Troglotrematidae</taxon>
        <taxon>Paragonimus</taxon>
    </lineage>
</organism>
<dbReference type="AlphaFoldDB" id="A0A8T0DE25"/>
<dbReference type="EMBL" id="JTDF01005657">
    <property type="protein sequence ID" value="KAF8566073.1"/>
    <property type="molecule type" value="Genomic_DNA"/>
</dbReference>
<accession>A0A8T0DE25</accession>
<keyword evidence="3" id="KW-1185">Reference proteome</keyword>
<feature type="compositionally biased region" description="Basic and acidic residues" evidence="1">
    <location>
        <begin position="72"/>
        <end position="83"/>
    </location>
</feature>
<evidence type="ECO:0000313" key="3">
    <source>
        <dbReference type="Proteomes" id="UP000699462"/>
    </source>
</evidence>
<feature type="compositionally biased region" description="Basic residues" evidence="1">
    <location>
        <begin position="56"/>
        <end position="70"/>
    </location>
</feature>
<name>A0A8T0DE25_9TREM</name>
<proteinExistence type="predicted"/>